<dbReference type="Proteomes" id="UP000289555">
    <property type="component" value="Chromosome"/>
</dbReference>
<evidence type="ECO:0000313" key="4">
    <source>
        <dbReference type="Proteomes" id="UP000289555"/>
    </source>
</evidence>
<reference evidence="4" key="1">
    <citation type="journal article" date="2019" name="Microbiol. Resour. Announc.">
        <title>Complete Genome Sequence of Halomonas olivaria, a Moderately Halophilic Bacterium Isolated from Olive Processing Effluents, Obtained by Nanopore Sequencing.</title>
        <authorList>
            <person name="Nagata S."/>
            <person name="Ii K.M."/>
            <person name="Tsukimi T."/>
            <person name="Miura M.C."/>
            <person name="Galipon J."/>
            <person name="Arakawa K."/>
        </authorList>
    </citation>
    <scope>NUCLEOTIDE SEQUENCE [LARGE SCALE GENOMIC DNA]</scope>
    <source>
        <strain evidence="4">TYRC17</strain>
    </source>
</reference>
<dbReference type="EMBL" id="AP019416">
    <property type="protein sequence ID" value="BBI51068.1"/>
    <property type="molecule type" value="Genomic_DNA"/>
</dbReference>
<accession>A0ABM7GK62</accession>
<organism evidence="3 4">
    <name type="scientific">Vreelandella olivaria</name>
    <dbReference type="NCBI Taxonomy" id="390919"/>
    <lineage>
        <taxon>Bacteria</taxon>
        <taxon>Pseudomonadati</taxon>
        <taxon>Pseudomonadota</taxon>
        <taxon>Gammaproteobacteria</taxon>
        <taxon>Oceanospirillales</taxon>
        <taxon>Halomonadaceae</taxon>
        <taxon>Vreelandella</taxon>
    </lineage>
</organism>
<feature type="coiled-coil region" evidence="1">
    <location>
        <begin position="32"/>
        <end position="66"/>
    </location>
</feature>
<keyword evidence="4" id="KW-1185">Reference proteome</keyword>
<keyword evidence="1" id="KW-0175">Coiled coil</keyword>
<feature type="region of interest" description="Disordered" evidence="2">
    <location>
        <begin position="70"/>
        <end position="93"/>
    </location>
</feature>
<name>A0ABM7GK62_9GAMM</name>
<proteinExistence type="predicted"/>
<evidence type="ECO:0000256" key="1">
    <source>
        <dbReference type="SAM" id="Coils"/>
    </source>
</evidence>
<sequence>MSDLQEEIMSQDESVVRLGEAITELGKFEFAIQTLEDQLRWRRENIQALEEEIKHLRQRLGLLCASTHEGQATEQASRHSNHLYTPCKRDRGA</sequence>
<evidence type="ECO:0000313" key="3">
    <source>
        <dbReference type="EMBL" id="BBI51068.1"/>
    </source>
</evidence>
<gene>
    <name evidence="3" type="ORF">HORIV_34890</name>
</gene>
<evidence type="ECO:0000256" key="2">
    <source>
        <dbReference type="SAM" id="MobiDB-lite"/>
    </source>
</evidence>
<protein>
    <submittedName>
        <fullName evidence="3">Uncharacterized protein</fullName>
    </submittedName>
</protein>